<evidence type="ECO:0000256" key="2">
    <source>
        <dbReference type="ARBA" id="ARBA00022723"/>
    </source>
</evidence>
<dbReference type="EMBL" id="CP036273">
    <property type="protein sequence ID" value="QDU24140.1"/>
    <property type="molecule type" value="Genomic_DNA"/>
</dbReference>
<dbReference type="RefSeq" id="WP_145244328.1">
    <property type="nucleotide sequence ID" value="NZ_CP036273.1"/>
</dbReference>
<keyword evidence="2 4" id="KW-0479">Metal-binding</keyword>
<dbReference type="SUPFAM" id="SSF46626">
    <property type="entry name" value="Cytochrome c"/>
    <property type="match status" value="1"/>
</dbReference>
<protein>
    <recommendedName>
        <fullName evidence="7">Cytochrome c domain-containing protein</fullName>
    </recommendedName>
</protein>
<evidence type="ECO:0000313" key="8">
    <source>
        <dbReference type="EMBL" id="QDU24140.1"/>
    </source>
</evidence>
<keyword evidence="9" id="KW-1185">Reference proteome</keyword>
<dbReference type="KEGG" id="uli:ETAA1_61540"/>
<dbReference type="InterPro" id="IPR009056">
    <property type="entry name" value="Cyt_c-like_dom"/>
</dbReference>
<feature type="compositionally biased region" description="Basic and acidic residues" evidence="5">
    <location>
        <begin position="764"/>
        <end position="779"/>
    </location>
</feature>
<accession>A0A517Y2W2</accession>
<evidence type="ECO:0000256" key="6">
    <source>
        <dbReference type="SAM" id="SignalP"/>
    </source>
</evidence>
<feature type="chain" id="PRO_5021812207" description="Cytochrome c domain-containing protein" evidence="6">
    <location>
        <begin position="19"/>
        <end position="779"/>
    </location>
</feature>
<dbReference type="InterPro" id="IPR011478">
    <property type="entry name" value="DUF1585"/>
</dbReference>
<dbReference type="Gene3D" id="1.10.760.10">
    <property type="entry name" value="Cytochrome c-like domain"/>
    <property type="match status" value="1"/>
</dbReference>
<dbReference type="PROSITE" id="PS51007">
    <property type="entry name" value="CYTC"/>
    <property type="match status" value="1"/>
</dbReference>
<dbReference type="InterPro" id="IPR036909">
    <property type="entry name" value="Cyt_c-like_dom_sf"/>
</dbReference>
<feature type="domain" description="Cytochrome c" evidence="7">
    <location>
        <begin position="34"/>
        <end position="111"/>
    </location>
</feature>
<keyword evidence="3 4" id="KW-0408">Iron</keyword>
<dbReference type="Pfam" id="PF07627">
    <property type="entry name" value="PSCyt3"/>
    <property type="match status" value="1"/>
</dbReference>
<dbReference type="GO" id="GO:0020037">
    <property type="term" value="F:heme binding"/>
    <property type="evidence" value="ECO:0007669"/>
    <property type="project" value="InterPro"/>
</dbReference>
<evidence type="ECO:0000256" key="5">
    <source>
        <dbReference type="SAM" id="MobiDB-lite"/>
    </source>
</evidence>
<organism evidence="8 9">
    <name type="scientific">Urbifossiella limnaea</name>
    <dbReference type="NCBI Taxonomy" id="2528023"/>
    <lineage>
        <taxon>Bacteria</taxon>
        <taxon>Pseudomonadati</taxon>
        <taxon>Planctomycetota</taxon>
        <taxon>Planctomycetia</taxon>
        <taxon>Gemmatales</taxon>
        <taxon>Gemmataceae</taxon>
        <taxon>Urbifossiella</taxon>
    </lineage>
</organism>
<dbReference type="GO" id="GO:0046872">
    <property type="term" value="F:metal ion binding"/>
    <property type="evidence" value="ECO:0007669"/>
    <property type="project" value="UniProtKB-KW"/>
</dbReference>
<dbReference type="Proteomes" id="UP000319576">
    <property type="component" value="Chromosome"/>
</dbReference>
<feature type="signal peptide" evidence="6">
    <location>
        <begin position="1"/>
        <end position="18"/>
    </location>
</feature>
<reference evidence="8 9" key="1">
    <citation type="submission" date="2019-02" db="EMBL/GenBank/DDBJ databases">
        <title>Deep-cultivation of Planctomycetes and their phenomic and genomic characterization uncovers novel biology.</title>
        <authorList>
            <person name="Wiegand S."/>
            <person name="Jogler M."/>
            <person name="Boedeker C."/>
            <person name="Pinto D."/>
            <person name="Vollmers J."/>
            <person name="Rivas-Marin E."/>
            <person name="Kohn T."/>
            <person name="Peeters S.H."/>
            <person name="Heuer A."/>
            <person name="Rast P."/>
            <person name="Oberbeckmann S."/>
            <person name="Bunk B."/>
            <person name="Jeske O."/>
            <person name="Meyerdierks A."/>
            <person name="Storesund J.E."/>
            <person name="Kallscheuer N."/>
            <person name="Luecker S."/>
            <person name="Lage O.M."/>
            <person name="Pohl T."/>
            <person name="Merkel B.J."/>
            <person name="Hornburger P."/>
            <person name="Mueller R.-W."/>
            <person name="Bruemmer F."/>
            <person name="Labrenz M."/>
            <person name="Spormann A.M."/>
            <person name="Op den Camp H."/>
            <person name="Overmann J."/>
            <person name="Amann R."/>
            <person name="Jetten M.S.M."/>
            <person name="Mascher T."/>
            <person name="Medema M.H."/>
            <person name="Devos D.P."/>
            <person name="Kaster A.-K."/>
            <person name="Ovreas L."/>
            <person name="Rohde M."/>
            <person name="Galperin M.Y."/>
            <person name="Jogler C."/>
        </authorList>
    </citation>
    <scope>NUCLEOTIDE SEQUENCE [LARGE SCALE GENOMIC DNA]</scope>
    <source>
        <strain evidence="8 9">ETA_A1</strain>
    </source>
</reference>
<name>A0A517Y2W2_9BACT</name>
<dbReference type="InterPro" id="IPR013036">
    <property type="entry name" value="DUF1587"/>
</dbReference>
<proteinExistence type="predicted"/>
<evidence type="ECO:0000256" key="1">
    <source>
        <dbReference type="ARBA" id="ARBA00022617"/>
    </source>
</evidence>
<dbReference type="Pfam" id="PF07624">
    <property type="entry name" value="PSD2"/>
    <property type="match status" value="1"/>
</dbReference>
<evidence type="ECO:0000256" key="4">
    <source>
        <dbReference type="PROSITE-ProRule" id="PRU00433"/>
    </source>
</evidence>
<evidence type="ECO:0000313" key="9">
    <source>
        <dbReference type="Proteomes" id="UP000319576"/>
    </source>
</evidence>
<dbReference type="OrthoDB" id="175242at2"/>
<feature type="region of interest" description="Disordered" evidence="5">
    <location>
        <begin position="747"/>
        <end position="779"/>
    </location>
</feature>
<dbReference type="Pfam" id="PF07626">
    <property type="entry name" value="PSD3"/>
    <property type="match status" value="1"/>
</dbReference>
<dbReference type="InterPro" id="IPR013039">
    <property type="entry name" value="DUF1588"/>
</dbReference>
<dbReference type="Pfam" id="PF13442">
    <property type="entry name" value="Cytochrome_CBB3"/>
    <property type="match status" value="1"/>
</dbReference>
<dbReference type="InterPro" id="IPR013042">
    <property type="entry name" value="DUF1592"/>
</dbReference>
<dbReference type="GO" id="GO:0009055">
    <property type="term" value="F:electron transfer activity"/>
    <property type="evidence" value="ECO:0007669"/>
    <property type="project" value="InterPro"/>
</dbReference>
<keyword evidence="1 4" id="KW-0349">Heme</keyword>
<sequence length="779" mass="84525" precursor="true">MASRFTPVWLTLAAGALAAAASGQPRPVAPAPTAVEPDGRALFERYCFECHSEGARRGGFALDTLLADRADRPRWEKVWKTVRHEFMPPAAADQPTDAERRTIARWVERSVFGADPARPDPGRVTIRRLNRMEYQYTVRDLFGIDLDVAGELPPDDTAFGFDNIGDALTVSPALLDTYLALAEKVAATALVTDGPRHPRTQLKPADFRAKALPKGTTRAEQAASVELKHAGRYRVEVQYGVGGWQEFGGEYDIAVSLGGKAVGAKRTISVGGNRTYTAAAEVELAKGAHELVVATDPVGKGRPLPVSPRVTVTGPLGSDVFEYPESHARVFDRGPAPADAAARRDYARAVLGKLAGRAFRRPVEPATLDRLVSLALAGPTFEAGVGRAATAVLCSPRFLYRAELQPRPDDPREVQPLDDFALASRLSYLLWLSLPDDELTRVAAAGKLRAELGPQVRRMLADPKSARFFEDFGGQWLRTRNALYAPVTFRDREWIDPLRPLMKEETDRLFEHVARSDRDLTELLTADYTFLNDRLATHYGIAGVTGGEFRRVPLPADGRRAGVLTHASVLLGTSNPNRTSPVKRGLFVLENLLGREVPPPPPNIAPLDDPKAGAAEPKTLREQLEAHRAKASCAACHAHFDPLGLALENFDTTGRWRDRDAGGPVDPRTALTTGVKVAGAADLARALAARKDVFYRCVTEKLLTYALGRGLDPADAPVVDRIAAEVAAGGGKFSVLLAGVTTSPQFQLRRGDAGESPRLARPPIDIRRPPAHKSEVKKP</sequence>
<dbReference type="AlphaFoldDB" id="A0A517Y2W2"/>
<evidence type="ECO:0000256" key="3">
    <source>
        <dbReference type="ARBA" id="ARBA00023004"/>
    </source>
</evidence>
<evidence type="ECO:0000259" key="7">
    <source>
        <dbReference type="PROSITE" id="PS51007"/>
    </source>
</evidence>
<gene>
    <name evidence="8" type="ORF">ETAA1_61540</name>
</gene>
<keyword evidence="6" id="KW-0732">Signal</keyword>
<dbReference type="Pfam" id="PF07631">
    <property type="entry name" value="PSD4"/>
    <property type="match status" value="1"/>
</dbReference>
<dbReference type="InterPro" id="IPR013043">
    <property type="entry name" value="DUF1595"/>
</dbReference>
<dbReference type="Pfam" id="PF07637">
    <property type="entry name" value="PSD5"/>
    <property type="match status" value="1"/>
</dbReference>